<name>A0ABW4M5L7_9HYPH</name>
<evidence type="ECO:0000313" key="2">
    <source>
        <dbReference type="Proteomes" id="UP001597322"/>
    </source>
</evidence>
<proteinExistence type="predicted"/>
<protein>
    <submittedName>
        <fullName evidence="1">Uncharacterized protein</fullName>
    </submittedName>
</protein>
<dbReference type="RefSeq" id="WP_377402927.1">
    <property type="nucleotide sequence ID" value="NZ_JBHUEQ010000026.1"/>
</dbReference>
<keyword evidence="2" id="KW-1185">Reference proteome</keyword>
<reference evidence="2" key="1">
    <citation type="journal article" date="2019" name="Int. J. Syst. Evol. Microbiol.">
        <title>The Global Catalogue of Microorganisms (GCM) 10K type strain sequencing project: providing services to taxonomists for standard genome sequencing and annotation.</title>
        <authorList>
            <consortium name="The Broad Institute Genomics Platform"/>
            <consortium name="The Broad Institute Genome Sequencing Center for Infectious Disease"/>
            <person name="Wu L."/>
            <person name="Ma J."/>
        </authorList>
    </citation>
    <scope>NUCLEOTIDE SEQUENCE [LARGE SCALE GENOMIC DNA]</scope>
    <source>
        <strain evidence="2">CG52</strain>
    </source>
</reference>
<evidence type="ECO:0000313" key="1">
    <source>
        <dbReference type="EMBL" id="MFD1746737.1"/>
    </source>
</evidence>
<gene>
    <name evidence="1" type="ORF">ACFSE1_14780</name>
</gene>
<sequence length="117" mass="12819">MERAYHVAEMTASEIDLAFPLAAAADIATDLDQWRRYCEGIIARQQLDGDERLMICANARGYLKAVCLARLTQTQEGAVLDVPMQVVATVLDEEGVREALQEGINALAHRTGSSLRS</sequence>
<organism evidence="1 2">
    <name type="scientific">Rhizobium helianthi</name>
    <dbReference type="NCBI Taxonomy" id="1132695"/>
    <lineage>
        <taxon>Bacteria</taxon>
        <taxon>Pseudomonadati</taxon>
        <taxon>Pseudomonadota</taxon>
        <taxon>Alphaproteobacteria</taxon>
        <taxon>Hyphomicrobiales</taxon>
        <taxon>Rhizobiaceae</taxon>
        <taxon>Rhizobium/Agrobacterium group</taxon>
        <taxon>Rhizobium</taxon>
    </lineage>
</organism>
<accession>A0ABW4M5L7</accession>
<comment type="caution">
    <text evidence="1">The sequence shown here is derived from an EMBL/GenBank/DDBJ whole genome shotgun (WGS) entry which is preliminary data.</text>
</comment>
<dbReference type="EMBL" id="JBHUEQ010000026">
    <property type="protein sequence ID" value="MFD1746737.1"/>
    <property type="molecule type" value="Genomic_DNA"/>
</dbReference>
<dbReference type="Proteomes" id="UP001597322">
    <property type="component" value="Unassembled WGS sequence"/>
</dbReference>